<dbReference type="Pfam" id="PF20431">
    <property type="entry name" value="E_motif"/>
    <property type="match status" value="1"/>
</dbReference>
<gene>
    <name evidence="3" type="ORF">D8674_014587</name>
</gene>
<name>A0A5N5GTX0_9ROSA</name>
<evidence type="ECO:0000313" key="4">
    <source>
        <dbReference type="Proteomes" id="UP000327157"/>
    </source>
</evidence>
<reference evidence="3 4" key="1">
    <citation type="submission" date="2019-09" db="EMBL/GenBank/DDBJ databases">
        <authorList>
            <person name="Ou C."/>
        </authorList>
    </citation>
    <scope>NUCLEOTIDE SEQUENCE [LARGE SCALE GENOMIC DNA]</scope>
    <source>
        <strain evidence="3">S2</strain>
        <tissue evidence="3">Leaf</tissue>
    </source>
</reference>
<reference evidence="4" key="2">
    <citation type="submission" date="2019-10" db="EMBL/GenBank/DDBJ databases">
        <title>A de novo genome assembly of a pear dwarfing rootstock.</title>
        <authorList>
            <person name="Wang F."/>
            <person name="Wang J."/>
            <person name="Li S."/>
            <person name="Zhang Y."/>
            <person name="Fang M."/>
            <person name="Ma L."/>
            <person name="Zhao Y."/>
            <person name="Jiang S."/>
        </authorList>
    </citation>
    <scope>NUCLEOTIDE SEQUENCE [LARGE SCALE GENOMIC DNA]</scope>
</reference>
<comment type="caution">
    <text evidence="3">The sequence shown here is derived from an EMBL/GenBank/DDBJ whole genome shotgun (WGS) entry which is preliminary data.</text>
</comment>
<dbReference type="InterPro" id="IPR046848">
    <property type="entry name" value="E_motif"/>
</dbReference>
<protein>
    <submittedName>
        <fullName evidence="3">Pentatricopeptide repeat-containing protein</fullName>
    </submittedName>
</protein>
<dbReference type="NCBIfam" id="TIGR00756">
    <property type="entry name" value="PPR"/>
    <property type="match status" value="1"/>
</dbReference>
<reference evidence="3 4" key="3">
    <citation type="submission" date="2019-11" db="EMBL/GenBank/DDBJ databases">
        <title>A de novo genome assembly of a pear dwarfing rootstock.</title>
        <authorList>
            <person name="Wang F."/>
            <person name="Wang J."/>
            <person name="Li S."/>
            <person name="Zhang Y."/>
            <person name="Fang M."/>
            <person name="Ma L."/>
            <person name="Zhao Y."/>
            <person name="Jiang S."/>
        </authorList>
    </citation>
    <scope>NUCLEOTIDE SEQUENCE [LARGE SCALE GENOMIC DNA]</scope>
    <source>
        <strain evidence="3">S2</strain>
        <tissue evidence="3">Leaf</tissue>
    </source>
</reference>
<dbReference type="Proteomes" id="UP000327157">
    <property type="component" value="Chromosome 15"/>
</dbReference>
<dbReference type="InterPro" id="IPR002885">
    <property type="entry name" value="PPR_rpt"/>
</dbReference>
<dbReference type="GO" id="GO:0003723">
    <property type="term" value="F:RNA binding"/>
    <property type="evidence" value="ECO:0007669"/>
    <property type="project" value="InterPro"/>
</dbReference>
<proteinExistence type="predicted"/>
<dbReference type="EMBL" id="SMOL01000401">
    <property type="protein sequence ID" value="KAB2618718.1"/>
    <property type="molecule type" value="Genomic_DNA"/>
</dbReference>
<feature type="repeat" description="PPR" evidence="2">
    <location>
        <begin position="5"/>
        <end position="39"/>
    </location>
</feature>
<dbReference type="Gene3D" id="1.25.40.10">
    <property type="entry name" value="Tetratricopeptide repeat domain"/>
    <property type="match status" value="1"/>
</dbReference>
<accession>A0A5N5GTX0</accession>
<dbReference type="GO" id="GO:0009451">
    <property type="term" value="P:RNA modification"/>
    <property type="evidence" value="ECO:0007669"/>
    <property type="project" value="InterPro"/>
</dbReference>
<organism evidence="3 4">
    <name type="scientific">Pyrus ussuriensis x Pyrus communis</name>
    <dbReference type="NCBI Taxonomy" id="2448454"/>
    <lineage>
        <taxon>Eukaryota</taxon>
        <taxon>Viridiplantae</taxon>
        <taxon>Streptophyta</taxon>
        <taxon>Embryophyta</taxon>
        <taxon>Tracheophyta</taxon>
        <taxon>Spermatophyta</taxon>
        <taxon>Magnoliopsida</taxon>
        <taxon>eudicotyledons</taxon>
        <taxon>Gunneridae</taxon>
        <taxon>Pentapetalae</taxon>
        <taxon>rosids</taxon>
        <taxon>fabids</taxon>
        <taxon>Rosales</taxon>
        <taxon>Rosaceae</taxon>
        <taxon>Amygdaloideae</taxon>
        <taxon>Maleae</taxon>
        <taxon>Pyrus</taxon>
    </lineage>
</organism>
<keyword evidence="4" id="KW-1185">Reference proteome</keyword>
<dbReference type="PROSITE" id="PS51375">
    <property type="entry name" value="PPR"/>
    <property type="match status" value="1"/>
</dbReference>
<evidence type="ECO:0000256" key="2">
    <source>
        <dbReference type="PROSITE-ProRule" id="PRU00708"/>
    </source>
</evidence>
<keyword evidence="1" id="KW-0677">Repeat</keyword>
<dbReference type="OrthoDB" id="185373at2759"/>
<dbReference type="InterPro" id="IPR011990">
    <property type="entry name" value="TPR-like_helical_dom_sf"/>
</dbReference>
<dbReference type="PANTHER" id="PTHR47926">
    <property type="entry name" value="PENTATRICOPEPTIDE REPEAT-CONTAINING PROTEIN"/>
    <property type="match status" value="1"/>
</dbReference>
<sequence length="158" mass="17616">MLEKDVVTWNVLISGYVQNGEGDKALHACRLMRPKSLRSSEEGVRYDSRQGVTYLLYNAMISGCALYDQAVEALAPSQRIKEEDLKPTSNTYAAAGRWDEVQKGRQLVKKGGLRKVPGFGWIQIGELLNVFVAGDKSHPETAKIYTTLALMRMETSFS</sequence>
<dbReference type="Pfam" id="PF01535">
    <property type="entry name" value="PPR"/>
    <property type="match status" value="2"/>
</dbReference>
<evidence type="ECO:0000313" key="3">
    <source>
        <dbReference type="EMBL" id="KAB2618718.1"/>
    </source>
</evidence>
<dbReference type="InterPro" id="IPR046960">
    <property type="entry name" value="PPR_At4g14850-like_plant"/>
</dbReference>
<evidence type="ECO:0000256" key="1">
    <source>
        <dbReference type="ARBA" id="ARBA00022737"/>
    </source>
</evidence>
<dbReference type="AlphaFoldDB" id="A0A5N5GTX0"/>